<dbReference type="PANTHER" id="PTHR15549">
    <property type="entry name" value="PAIRED IMMUNOGLOBULIN-LIKE TYPE 2 RECEPTOR"/>
    <property type="match status" value="1"/>
</dbReference>
<dbReference type="CDD" id="cd12087">
    <property type="entry name" value="TM_EGFR-like"/>
    <property type="match status" value="1"/>
</dbReference>
<dbReference type="GO" id="GO:0016020">
    <property type="term" value="C:membrane"/>
    <property type="evidence" value="ECO:0007669"/>
    <property type="project" value="UniProtKB-SubCell"/>
</dbReference>
<keyword evidence="8" id="KW-1185">Reference proteome</keyword>
<evidence type="ECO:0000256" key="4">
    <source>
        <dbReference type="ARBA" id="ARBA00023136"/>
    </source>
</evidence>
<comment type="subcellular location">
    <subcellularLocation>
        <location evidence="1">Membrane</location>
        <topology evidence="1">Single-pass membrane protein</topology>
    </subcellularLocation>
</comment>
<evidence type="ECO:0008006" key="9">
    <source>
        <dbReference type="Google" id="ProtNLM"/>
    </source>
</evidence>
<dbReference type="Proteomes" id="UP001175000">
    <property type="component" value="Unassembled WGS sequence"/>
</dbReference>
<accession>A0AA39XJC1</accession>
<evidence type="ECO:0000256" key="5">
    <source>
        <dbReference type="SAM" id="MobiDB-lite"/>
    </source>
</evidence>
<keyword evidence="2 6" id="KW-0812">Transmembrane</keyword>
<keyword evidence="3 6" id="KW-1133">Transmembrane helix</keyword>
<evidence type="ECO:0000256" key="1">
    <source>
        <dbReference type="ARBA" id="ARBA00004167"/>
    </source>
</evidence>
<feature type="transmembrane region" description="Helical" evidence="6">
    <location>
        <begin position="185"/>
        <end position="208"/>
    </location>
</feature>
<evidence type="ECO:0000256" key="3">
    <source>
        <dbReference type="ARBA" id="ARBA00022989"/>
    </source>
</evidence>
<evidence type="ECO:0000313" key="7">
    <source>
        <dbReference type="EMBL" id="KAK0634125.1"/>
    </source>
</evidence>
<gene>
    <name evidence="7" type="ORF">B0T14DRAFT_86739</name>
</gene>
<evidence type="ECO:0000256" key="2">
    <source>
        <dbReference type="ARBA" id="ARBA00022692"/>
    </source>
</evidence>
<reference evidence="7" key="1">
    <citation type="submission" date="2023-06" db="EMBL/GenBank/DDBJ databases">
        <title>Genome-scale phylogeny and comparative genomics of the fungal order Sordariales.</title>
        <authorList>
            <consortium name="Lawrence Berkeley National Laboratory"/>
            <person name="Hensen N."/>
            <person name="Bonometti L."/>
            <person name="Westerberg I."/>
            <person name="Brannstrom I.O."/>
            <person name="Guillou S."/>
            <person name="Cros-Aarteil S."/>
            <person name="Calhoun S."/>
            <person name="Haridas S."/>
            <person name="Kuo A."/>
            <person name="Mondo S."/>
            <person name="Pangilinan J."/>
            <person name="Riley R."/>
            <person name="Labutti K."/>
            <person name="Andreopoulos B."/>
            <person name="Lipzen A."/>
            <person name="Chen C."/>
            <person name="Yanf M."/>
            <person name="Daum C."/>
            <person name="Ng V."/>
            <person name="Clum A."/>
            <person name="Steindorff A."/>
            <person name="Ohm R."/>
            <person name="Martin F."/>
            <person name="Silar P."/>
            <person name="Natvig D."/>
            <person name="Lalanne C."/>
            <person name="Gautier V."/>
            <person name="Ament-Velasquez S.L."/>
            <person name="Kruys A."/>
            <person name="Hutchinson M.I."/>
            <person name="Powell A.J."/>
            <person name="Barry K."/>
            <person name="Miller A.N."/>
            <person name="Grigoriev I.V."/>
            <person name="Debuchy R."/>
            <person name="Gladieux P."/>
            <person name="Thoren M.H."/>
            <person name="Johannesson H."/>
        </authorList>
    </citation>
    <scope>NUCLEOTIDE SEQUENCE</scope>
    <source>
        <strain evidence="7">CBS 606.72</strain>
    </source>
</reference>
<dbReference type="InterPro" id="IPR051694">
    <property type="entry name" value="Immunoregulatory_rcpt-like"/>
</dbReference>
<proteinExistence type="predicted"/>
<dbReference type="AlphaFoldDB" id="A0AA39XJC1"/>
<feature type="region of interest" description="Disordered" evidence="5">
    <location>
        <begin position="104"/>
        <end position="177"/>
    </location>
</feature>
<feature type="compositionally biased region" description="Low complexity" evidence="5">
    <location>
        <begin position="104"/>
        <end position="142"/>
    </location>
</feature>
<evidence type="ECO:0000256" key="6">
    <source>
        <dbReference type="SAM" id="Phobius"/>
    </source>
</evidence>
<feature type="compositionally biased region" description="Low complexity" evidence="5">
    <location>
        <begin position="152"/>
        <end position="177"/>
    </location>
</feature>
<dbReference type="EMBL" id="JAULSU010000001">
    <property type="protein sequence ID" value="KAK0634125.1"/>
    <property type="molecule type" value="Genomic_DNA"/>
</dbReference>
<name>A0AA39XJC1_9PEZI</name>
<comment type="caution">
    <text evidence="7">The sequence shown here is derived from an EMBL/GenBank/DDBJ whole genome shotgun (WGS) entry which is preliminary data.</text>
</comment>
<keyword evidence="4 6" id="KW-0472">Membrane</keyword>
<organism evidence="7 8">
    <name type="scientific">Immersiella caudata</name>
    <dbReference type="NCBI Taxonomy" id="314043"/>
    <lineage>
        <taxon>Eukaryota</taxon>
        <taxon>Fungi</taxon>
        <taxon>Dikarya</taxon>
        <taxon>Ascomycota</taxon>
        <taxon>Pezizomycotina</taxon>
        <taxon>Sordariomycetes</taxon>
        <taxon>Sordariomycetidae</taxon>
        <taxon>Sordariales</taxon>
        <taxon>Lasiosphaeriaceae</taxon>
        <taxon>Immersiella</taxon>
    </lineage>
</organism>
<protein>
    <recommendedName>
        <fullName evidence="9">Extracellular membrane protein CFEM domain-containing protein</fullName>
    </recommendedName>
</protein>
<sequence length="305" mass="31979">MTTTSLATLSIKLSPEYSALRICAQTCVDRGNDNSDLEGHLECGDQKILNACYCREDLRPKATTFLSSCIVTRCKYNNQDVTSALRLYDGYCSSATKTTVATTRSTVRTSTTRSSTVSPTTLPFETPAPSTQTSTTGAPTSTVGNTTSSPQTGFSSPPGSTVTTTTTTPIPNTGITTSEPPIAPAAIAGIVIGAIATVILGIAVLMWICRRKQKERHIATSGGQFGEHNVYPSAAAFDSKSATSPGRSVESFDMGTIAMKADAPGSHYGDMYPLVQGPVEICDTGPGFRAELSAGGDVAYRKEMG</sequence>
<evidence type="ECO:0000313" key="8">
    <source>
        <dbReference type="Proteomes" id="UP001175000"/>
    </source>
</evidence>
<dbReference type="GO" id="GO:0071944">
    <property type="term" value="C:cell periphery"/>
    <property type="evidence" value="ECO:0007669"/>
    <property type="project" value="UniProtKB-ARBA"/>
</dbReference>